<evidence type="ECO:0008006" key="3">
    <source>
        <dbReference type="Google" id="ProtNLM"/>
    </source>
</evidence>
<name>A0ABD5UI29_9EURY</name>
<reference evidence="1 2" key="1">
    <citation type="journal article" date="2019" name="Int. J. Syst. Evol. Microbiol.">
        <title>The Global Catalogue of Microorganisms (GCM) 10K type strain sequencing project: providing services to taxonomists for standard genome sequencing and annotation.</title>
        <authorList>
            <consortium name="The Broad Institute Genomics Platform"/>
            <consortium name="The Broad Institute Genome Sequencing Center for Infectious Disease"/>
            <person name="Wu L."/>
            <person name="Ma J."/>
        </authorList>
    </citation>
    <scope>NUCLEOTIDE SEQUENCE [LARGE SCALE GENOMIC DNA]</scope>
    <source>
        <strain evidence="1 2">PSRA2</strain>
    </source>
</reference>
<dbReference type="EMBL" id="JBHSXM010000003">
    <property type="protein sequence ID" value="MFC6838052.1"/>
    <property type="molecule type" value="Genomic_DNA"/>
</dbReference>
<comment type="caution">
    <text evidence="1">The sequence shown here is derived from an EMBL/GenBank/DDBJ whole genome shotgun (WGS) entry which is preliminary data.</text>
</comment>
<gene>
    <name evidence="1" type="ORF">ACFQHK_16340</name>
</gene>
<sequence length="131" mass="15200">MFDRLKRVAKLVVDPLRKDPDARRFQLSIPDAHTSTVDGDTGWGRRPPARVRCSRCGAGINQRNPHDDLDCPECVATFSYREFSRLELVYLRCPVCADRMRHGRRHPNVFDVPEWATCPGCQYHWEFGHSF</sequence>
<proteinExistence type="predicted"/>
<evidence type="ECO:0000313" key="1">
    <source>
        <dbReference type="EMBL" id="MFC6838052.1"/>
    </source>
</evidence>
<protein>
    <recommendedName>
        <fullName evidence="3">Thaumarchaeal output domain-containing protein</fullName>
    </recommendedName>
</protein>
<accession>A0ABD5UI29</accession>
<dbReference type="Proteomes" id="UP001596406">
    <property type="component" value="Unassembled WGS sequence"/>
</dbReference>
<dbReference type="AlphaFoldDB" id="A0ABD5UI29"/>
<organism evidence="1 2">
    <name type="scientific">Halomarina ordinaria</name>
    <dbReference type="NCBI Taxonomy" id="3033939"/>
    <lineage>
        <taxon>Archaea</taxon>
        <taxon>Methanobacteriati</taxon>
        <taxon>Methanobacteriota</taxon>
        <taxon>Stenosarchaea group</taxon>
        <taxon>Halobacteria</taxon>
        <taxon>Halobacteriales</taxon>
        <taxon>Natronomonadaceae</taxon>
        <taxon>Halomarina</taxon>
    </lineage>
</organism>
<evidence type="ECO:0000313" key="2">
    <source>
        <dbReference type="Proteomes" id="UP001596406"/>
    </source>
</evidence>
<keyword evidence="2" id="KW-1185">Reference proteome</keyword>